<proteinExistence type="predicted"/>
<dbReference type="KEGG" id="cre:CHLRE_07g341556v5"/>
<organism evidence="2 3">
    <name type="scientific">Chlamydomonas reinhardtii</name>
    <name type="common">Chlamydomonas smithii</name>
    <dbReference type="NCBI Taxonomy" id="3055"/>
    <lineage>
        <taxon>Eukaryota</taxon>
        <taxon>Viridiplantae</taxon>
        <taxon>Chlorophyta</taxon>
        <taxon>core chlorophytes</taxon>
        <taxon>Chlorophyceae</taxon>
        <taxon>CS clade</taxon>
        <taxon>Chlamydomonadales</taxon>
        <taxon>Chlamydomonadaceae</taxon>
        <taxon>Chlamydomonas</taxon>
    </lineage>
</organism>
<dbReference type="GeneID" id="66054123"/>
<dbReference type="Gramene" id="PNW81096">
    <property type="protein sequence ID" value="PNW81096"/>
    <property type="gene ID" value="CHLRE_07g341556v5"/>
</dbReference>
<gene>
    <name evidence="2" type="ORF">CHLRE_07g341556v5</name>
</gene>
<protein>
    <submittedName>
        <fullName evidence="2">Uncharacterized protein</fullName>
    </submittedName>
</protein>
<evidence type="ECO:0000313" key="3">
    <source>
        <dbReference type="Proteomes" id="UP000006906"/>
    </source>
</evidence>
<keyword evidence="1" id="KW-0812">Transmembrane</keyword>
<feature type="transmembrane region" description="Helical" evidence="1">
    <location>
        <begin position="20"/>
        <end position="41"/>
    </location>
</feature>
<sequence length="70" mass="7514">MAPQLAALKAKHLQYVCDAGVSGVGAALAAGAFVCTLARLWSLKWENHHKEALWRVAANACWAFPRHASA</sequence>
<dbReference type="AlphaFoldDB" id="A0A2K3DKP0"/>
<evidence type="ECO:0000256" key="1">
    <source>
        <dbReference type="SAM" id="Phobius"/>
    </source>
</evidence>
<keyword evidence="1" id="KW-1133">Transmembrane helix</keyword>
<evidence type="ECO:0000313" key="2">
    <source>
        <dbReference type="EMBL" id="PNW81096.1"/>
    </source>
</evidence>
<keyword evidence="3" id="KW-1185">Reference proteome</keyword>
<dbReference type="RefSeq" id="XP_042922946.1">
    <property type="nucleotide sequence ID" value="XM_043064365.1"/>
</dbReference>
<dbReference type="InParanoid" id="A0A2K3DKP0"/>
<reference evidence="2 3" key="1">
    <citation type="journal article" date="2007" name="Science">
        <title>The Chlamydomonas genome reveals the evolution of key animal and plant functions.</title>
        <authorList>
            <person name="Merchant S.S."/>
            <person name="Prochnik S.E."/>
            <person name="Vallon O."/>
            <person name="Harris E.H."/>
            <person name="Karpowicz S.J."/>
            <person name="Witman G.B."/>
            <person name="Terry A."/>
            <person name="Salamov A."/>
            <person name="Fritz-Laylin L.K."/>
            <person name="Marechal-Drouard L."/>
            <person name="Marshall W.F."/>
            <person name="Qu L.H."/>
            <person name="Nelson D.R."/>
            <person name="Sanderfoot A.A."/>
            <person name="Spalding M.H."/>
            <person name="Kapitonov V.V."/>
            <person name="Ren Q."/>
            <person name="Ferris P."/>
            <person name="Lindquist E."/>
            <person name="Shapiro H."/>
            <person name="Lucas S.M."/>
            <person name="Grimwood J."/>
            <person name="Schmutz J."/>
            <person name="Cardol P."/>
            <person name="Cerutti H."/>
            <person name="Chanfreau G."/>
            <person name="Chen C.L."/>
            <person name="Cognat V."/>
            <person name="Croft M.T."/>
            <person name="Dent R."/>
            <person name="Dutcher S."/>
            <person name="Fernandez E."/>
            <person name="Fukuzawa H."/>
            <person name="Gonzalez-Ballester D."/>
            <person name="Gonzalez-Halphen D."/>
            <person name="Hallmann A."/>
            <person name="Hanikenne M."/>
            <person name="Hippler M."/>
            <person name="Inwood W."/>
            <person name="Jabbari K."/>
            <person name="Kalanon M."/>
            <person name="Kuras R."/>
            <person name="Lefebvre P.A."/>
            <person name="Lemaire S.D."/>
            <person name="Lobanov A.V."/>
            <person name="Lohr M."/>
            <person name="Manuell A."/>
            <person name="Meier I."/>
            <person name="Mets L."/>
            <person name="Mittag M."/>
            <person name="Mittelmeier T."/>
            <person name="Moroney J.V."/>
            <person name="Moseley J."/>
            <person name="Napoli C."/>
            <person name="Nedelcu A.M."/>
            <person name="Niyogi K."/>
            <person name="Novoselov S.V."/>
            <person name="Paulsen I.T."/>
            <person name="Pazour G."/>
            <person name="Purton S."/>
            <person name="Ral J.P."/>
            <person name="Riano-Pachon D.M."/>
            <person name="Riekhof W."/>
            <person name="Rymarquis L."/>
            <person name="Schroda M."/>
            <person name="Stern D."/>
            <person name="Umen J."/>
            <person name="Willows R."/>
            <person name="Wilson N."/>
            <person name="Zimmer S.L."/>
            <person name="Allmer J."/>
            <person name="Balk J."/>
            <person name="Bisova K."/>
            <person name="Chen C.J."/>
            <person name="Elias M."/>
            <person name="Gendler K."/>
            <person name="Hauser C."/>
            <person name="Lamb M.R."/>
            <person name="Ledford H."/>
            <person name="Long J.C."/>
            <person name="Minagawa J."/>
            <person name="Page M.D."/>
            <person name="Pan J."/>
            <person name="Pootakham W."/>
            <person name="Roje S."/>
            <person name="Rose A."/>
            <person name="Stahlberg E."/>
            <person name="Terauchi A.M."/>
            <person name="Yang P."/>
            <person name="Ball S."/>
            <person name="Bowler C."/>
            <person name="Dieckmann C.L."/>
            <person name="Gladyshev V.N."/>
            <person name="Green P."/>
            <person name="Jorgensen R."/>
            <person name="Mayfield S."/>
            <person name="Mueller-Roeber B."/>
            <person name="Rajamani S."/>
            <person name="Sayre R.T."/>
            <person name="Brokstein P."/>
            <person name="Dubchak I."/>
            <person name="Goodstein D."/>
            <person name="Hornick L."/>
            <person name="Huang Y.W."/>
            <person name="Jhaveri J."/>
            <person name="Luo Y."/>
            <person name="Martinez D."/>
            <person name="Ngau W.C."/>
            <person name="Otillar B."/>
            <person name="Poliakov A."/>
            <person name="Porter A."/>
            <person name="Szajkowski L."/>
            <person name="Werner G."/>
            <person name="Zhou K."/>
            <person name="Grigoriev I.V."/>
            <person name="Rokhsar D.S."/>
            <person name="Grossman A.R."/>
        </authorList>
    </citation>
    <scope>NUCLEOTIDE SEQUENCE [LARGE SCALE GENOMIC DNA]</scope>
    <source>
        <strain evidence="3">CC-503</strain>
    </source>
</reference>
<dbReference type="EMBL" id="CM008968">
    <property type="protein sequence ID" value="PNW81096.1"/>
    <property type="molecule type" value="Genomic_DNA"/>
</dbReference>
<name>A0A2K3DKP0_CHLRE</name>
<accession>A0A2K3DKP0</accession>
<dbReference type="Proteomes" id="UP000006906">
    <property type="component" value="Chromosome 7"/>
</dbReference>
<keyword evidence="1" id="KW-0472">Membrane</keyword>